<gene>
    <name evidence="13" type="ORF">IDJ76_04725</name>
</gene>
<dbReference type="RefSeq" id="WP_191161295.1">
    <property type="nucleotide sequence ID" value="NZ_JACWMX010000002.1"/>
</dbReference>
<keyword evidence="7" id="KW-0472">Membrane</keyword>
<dbReference type="PANTHER" id="PTHR30069">
    <property type="entry name" value="TONB-DEPENDENT OUTER MEMBRANE RECEPTOR"/>
    <property type="match status" value="1"/>
</dbReference>
<feature type="chain" id="PRO_5038055504" description="TonB-dependent receptor-like beta-barrel domain-containing protein" evidence="11">
    <location>
        <begin position="24"/>
        <end position="620"/>
    </location>
</feature>
<feature type="compositionally biased region" description="Low complexity" evidence="10">
    <location>
        <begin position="71"/>
        <end position="88"/>
    </location>
</feature>
<dbReference type="Gene3D" id="2.40.170.20">
    <property type="entry name" value="TonB-dependent receptor, beta-barrel domain"/>
    <property type="match status" value="1"/>
</dbReference>
<dbReference type="AlphaFoldDB" id="A0A926S001"/>
<evidence type="ECO:0000259" key="12">
    <source>
        <dbReference type="Pfam" id="PF00593"/>
    </source>
</evidence>
<evidence type="ECO:0000256" key="8">
    <source>
        <dbReference type="ARBA" id="ARBA00023170"/>
    </source>
</evidence>
<accession>A0A926S001</accession>
<keyword evidence="4" id="KW-0812">Transmembrane</keyword>
<organism evidence="13 14">
    <name type="scientific">Mucilaginibacter glaciei</name>
    <dbReference type="NCBI Taxonomy" id="2772109"/>
    <lineage>
        <taxon>Bacteria</taxon>
        <taxon>Pseudomonadati</taxon>
        <taxon>Bacteroidota</taxon>
        <taxon>Sphingobacteriia</taxon>
        <taxon>Sphingobacteriales</taxon>
        <taxon>Sphingobacteriaceae</taxon>
        <taxon>Mucilaginibacter</taxon>
    </lineage>
</organism>
<keyword evidence="2" id="KW-0813">Transport</keyword>
<evidence type="ECO:0000256" key="7">
    <source>
        <dbReference type="ARBA" id="ARBA00023136"/>
    </source>
</evidence>
<dbReference type="Pfam" id="PF00593">
    <property type="entry name" value="TonB_dep_Rec_b-barrel"/>
    <property type="match status" value="1"/>
</dbReference>
<evidence type="ECO:0000256" key="1">
    <source>
        <dbReference type="ARBA" id="ARBA00004571"/>
    </source>
</evidence>
<name>A0A926S001_9SPHI</name>
<keyword evidence="5 11" id="KW-0732">Signal</keyword>
<reference evidence="13" key="1">
    <citation type="submission" date="2020-09" db="EMBL/GenBank/DDBJ databases">
        <title>Novel species of Mucilaginibacter isolated from a glacier on the Tibetan Plateau.</title>
        <authorList>
            <person name="Liu Q."/>
            <person name="Xin Y.-H."/>
        </authorList>
    </citation>
    <scope>NUCLEOTIDE SEQUENCE</scope>
    <source>
        <strain evidence="13">ZB1P21</strain>
    </source>
</reference>
<dbReference type="GO" id="GO:0009279">
    <property type="term" value="C:cell outer membrane"/>
    <property type="evidence" value="ECO:0007669"/>
    <property type="project" value="UniProtKB-SubCell"/>
</dbReference>
<comment type="subcellular location">
    <subcellularLocation>
        <location evidence="1">Cell outer membrane</location>
        <topology evidence="1">Multi-pass membrane protein</topology>
    </subcellularLocation>
</comment>
<feature type="signal peptide" evidence="11">
    <location>
        <begin position="1"/>
        <end position="23"/>
    </location>
</feature>
<dbReference type="InterPro" id="IPR036942">
    <property type="entry name" value="Beta-barrel_TonB_sf"/>
</dbReference>
<keyword evidence="9" id="KW-0998">Cell outer membrane</keyword>
<dbReference type="Proteomes" id="UP000619078">
    <property type="component" value="Unassembled WGS sequence"/>
</dbReference>
<dbReference type="GO" id="GO:0044718">
    <property type="term" value="P:siderophore transmembrane transport"/>
    <property type="evidence" value="ECO:0007669"/>
    <property type="project" value="TreeGrafter"/>
</dbReference>
<dbReference type="InterPro" id="IPR000531">
    <property type="entry name" value="Beta-barrel_TonB"/>
</dbReference>
<proteinExistence type="predicted"/>
<feature type="region of interest" description="Disordered" evidence="10">
    <location>
        <begin position="28"/>
        <end position="100"/>
    </location>
</feature>
<keyword evidence="6" id="KW-0798">TonB box</keyword>
<comment type="caution">
    <text evidence="13">The sequence shown here is derived from an EMBL/GenBank/DDBJ whole genome shotgun (WGS) entry which is preliminary data.</text>
</comment>
<feature type="compositionally biased region" description="Low complexity" evidence="10">
    <location>
        <begin position="34"/>
        <end position="61"/>
    </location>
</feature>
<dbReference type="PANTHER" id="PTHR30069:SF29">
    <property type="entry name" value="HEMOGLOBIN AND HEMOGLOBIN-HAPTOGLOBIN-BINDING PROTEIN 1-RELATED"/>
    <property type="match status" value="1"/>
</dbReference>
<keyword evidence="3" id="KW-1134">Transmembrane beta strand</keyword>
<sequence>MNQKYTFTLLTLLMVVYFVPAIAQTKPAAKKPAAKTAQKSVVTKKTTKPAPGKKVAKATTPVQKTTAKNLGDAATKAAPADTTKKGGTNNAPEAPSSLSEEIVVTTSYKPVLAEAVKIRRNPDLEDKTPFKAPLLYTPLDKKLEQDNNIKPLDAMKRPLEQDSALLNNYVKVGLGSLKTTYGEAYFGTGKDQALQVGGYAKHFAQSGSDFNKQNDSRQEVGMFGKSINDENTISGSINYKRRGTYFYGFDKDNPPATAFDPAKQTFNTIGAEAEIAKNYKDEENAFTYAAKVKGYIFSNAFSAKENNIVISGFLNQTVRQFYAGLSGSLDVTNQKDVLYSNTNNILRANPYIKLQGDDYKIDAGINIAKEFGMSDRFFVFPAAKAEYQIVPKYVRLFAEVKGDVNRASIQEFSQTNPFLGQNINLRNSVDQLDIAVGLKGTIAPGLGFKATVYRNEVKNLPLIVNNFATDFNKFAVIYDNGKATISGINGELNFKATEDFELFGRVEYKDYKLASEAQPWNLPKFLLTAGTTIHINDKVDVNGSLLFRGNTQDRPITNAAGALPVPVASFTDLSGGVSYKLNKKFSIFVQANNILNATSQTWVYYPNYGFNIYGGVGYSF</sequence>
<evidence type="ECO:0000256" key="5">
    <source>
        <dbReference type="ARBA" id="ARBA00022729"/>
    </source>
</evidence>
<dbReference type="GO" id="GO:0015344">
    <property type="term" value="F:siderophore uptake transmembrane transporter activity"/>
    <property type="evidence" value="ECO:0007669"/>
    <property type="project" value="TreeGrafter"/>
</dbReference>
<evidence type="ECO:0000256" key="3">
    <source>
        <dbReference type="ARBA" id="ARBA00022452"/>
    </source>
</evidence>
<evidence type="ECO:0000256" key="2">
    <source>
        <dbReference type="ARBA" id="ARBA00022448"/>
    </source>
</evidence>
<dbReference type="EMBL" id="JACWMX010000002">
    <property type="protein sequence ID" value="MBD1392395.1"/>
    <property type="molecule type" value="Genomic_DNA"/>
</dbReference>
<evidence type="ECO:0000313" key="13">
    <source>
        <dbReference type="EMBL" id="MBD1392395.1"/>
    </source>
</evidence>
<keyword evidence="14" id="KW-1185">Reference proteome</keyword>
<dbReference type="InterPro" id="IPR039426">
    <property type="entry name" value="TonB-dep_rcpt-like"/>
</dbReference>
<protein>
    <recommendedName>
        <fullName evidence="12">TonB-dependent receptor-like beta-barrel domain-containing protein</fullName>
    </recommendedName>
</protein>
<evidence type="ECO:0000256" key="10">
    <source>
        <dbReference type="SAM" id="MobiDB-lite"/>
    </source>
</evidence>
<dbReference type="SUPFAM" id="SSF56935">
    <property type="entry name" value="Porins"/>
    <property type="match status" value="1"/>
</dbReference>
<feature type="domain" description="TonB-dependent receptor-like beta-barrel" evidence="12">
    <location>
        <begin position="193"/>
        <end position="594"/>
    </location>
</feature>
<keyword evidence="8" id="KW-0675">Receptor</keyword>
<evidence type="ECO:0000313" key="14">
    <source>
        <dbReference type="Proteomes" id="UP000619078"/>
    </source>
</evidence>
<evidence type="ECO:0000256" key="9">
    <source>
        <dbReference type="ARBA" id="ARBA00023237"/>
    </source>
</evidence>
<evidence type="ECO:0000256" key="11">
    <source>
        <dbReference type="SAM" id="SignalP"/>
    </source>
</evidence>
<evidence type="ECO:0000256" key="6">
    <source>
        <dbReference type="ARBA" id="ARBA00023077"/>
    </source>
</evidence>
<evidence type="ECO:0000256" key="4">
    <source>
        <dbReference type="ARBA" id="ARBA00022692"/>
    </source>
</evidence>